<sequence length="196" mass="21822">MFRKTDDSSSDSTDQIYESLEAIHVFALAHVLKRPIIVVSDTVLRNAKGEELSPVSFGGIYLPLECPSEQCHRSPLVLCYDSAHFSPLVPMRHDSSQMRELFDEIIPITDINRNLLPVHFAIDPGPDFSWWSDDDDASMAARLAMTDGDKLALLSEYMDLVKMDVRRGSVKKTRPIRTTQSSTGGMDKSMTLASSG</sequence>
<gene>
    <name evidence="13" type="ORF">CGOC_LOCUS6441</name>
</gene>
<evidence type="ECO:0000256" key="7">
    <source>
        <dbReference type="ARBA" id="ARBA00022786"/>
    </source>
</evidence>
<feature type="domain" description="OTU" evidence="12">
    <location>
        <begin position="19"/>
        <end position="85"/>
    </location>
</feature>
<dbReference type="GO" id="GO:0071108">
    <property type="term" value="P:protein K48-linked deubiquitination"/>
    <property type="evidence" value="ECO:0007669"/>
    <property type="project" value="TreeGrafter"/>
</dbReference>
<dbReference type="GO" id="GO:0070536">
    <property type="term" value="P:protein K63-linked deubiquitination"/>
    <property type="evidence" value="ECO:0007669"/>
    <property type="project" value="TreeGrafter"/>
</dbReference>
<comment type="similarity">
    <text evidence="2">Belongs to the peptidase C64 family.</text>
</comment>
<dbReference type="GO" id="GO:0004843">
    <property type="term" value="F:cysteine-type deubiquitinase activity"/>
    <property type="evidence" value="ECO:0007669"/>
    <property type="project" value="UniProtKB-EC"/>
</dbReference>
<keyword evidence="5" id="KW-0479">Metal-binding</keyword>
<dbReference type="Pfam" id="PF02338">
    <property type="entry name" value="OTU"/>
    <property type="match status" value="1"/>
</dbReference>
<evidence type="ECO:0000256" key="8">
    <source>
        <dbReference type="ARBA" id="ARBA00022801"/>
    </source>
</evidence>
<dbReference type="GO" id="GO:0005737">
    <property type="term" value="C:cytoplasm"/>
    <property type="evidence" value="ECO:0007669"/>
    <property type="project" value="TreeGrafter"/>
</dbReference>
<evidence type="ECO:0000256" key="11">
    <source>
        <dbReference type="SAM" id="MobiDB-lite"/>
    </source>
</evidence>
<keyword evidence="4" id="KW-0645">Protease</keyword>
<comment type="catalytic activity">
    <reaction evidence="1">
        <text>Thiol-dependent hydrolysis of ester, thioester, amide, peptide and isopeptide bonds formed by the C-terminal Gly of ubiquitin (a 76-residue protein attached to proteins as an intracellular targeting signal).</text>
        <dbReference type="EC" id="3.4.19.12"/>
    </reaction>
</comment>
<dbReference type="EC" id="3.4.19.12" evidence="3"/>
<evidence type="ECO:0000313" key="14">
    <source>
        <dbReference type="Proteomes" id="UP000271889"/>
    </source>
</evidence>
<dbReference type="GO" id="GO:0008270">
    <property type="term" value="F:zinc ion binding"/>
    <property type="evidence" value="ECO:0007669"/>
    <property type="project" value="UniProtKB-KW"/>
</dbReference>
<keyword evidence="14" id="KW-1185">Reference proteome</keyword>
<proteinExistence type="inferred from homology"/>
<keyword evidence="10" id="KW-0862">Zinc</keyword>
<evidence type="ECO:0000256" key="3">
    <source>
        <dbReference type="ARBA" id="ARBA00012759"/>
    </source>
</evidence>
<protein>
    <recommendedName>
        <fullName evidence="3">ubiquitinyl hydrolase 1</fullName>
        <ecNumber evidence="3">3.4.19.12</ecNumber>
    </recommendedName>
</protein>
<dbReference type="InterPro" id="IPR003323">
    <property type="entry name" value="OTU_dom"/>
</dbReference>
<evidence type="ECO:0000256" key="2">
    <source>
        <dbReference type="ARBA" id="ARBA00005865"/>
    </source>
</evidence>
<dbReference type="InterPro" id="IPR051346">
    <property type="entry name" value="OTU_Deubiquitinase"/>
</dbReference>
<dbReference type="PANTHER" id="PTHR13367">
    <property type="entry name" value="UBIQUITIN THIOESTERASE"/>
    <property type="match status" value="1"/>
</dbReference>
<evidence type="ECO:0000256" key="5">
    <source>
        <dbReference type="ARBA" id="ARBA00022723"/>
    </source>
</evidence>
<dbReference type="GO" id="GO:0035871">
    <property type="term" value="P:protein K11-linked deubiquitination"/>
    <property type="evidence" value="ECO:0007669"/>
    <property type="project" value="TreeGrafter"/>
</dbReference>
<evidence type="ECO:0000313" key="13">
    <source>
        <dbReference type="EMBL" id="VDK68694.1"/>
    </source>
</evidence>
<keyword evidence="9" id="KW-0788">Thiol protease</keyword>
<dbReference type="GO" id="GO:0070530">
    <property type="term" value="F:K63-linked polyubiquitin modification-dependent protein binding"/>
    <property type="evidence" value="ECO:0007669"/>
    <property type="project" value="TreeGrafter"/>
</dbReference>
<keyword evidence="7" id="KW-0833">Ubl conjugation pathway</keyword>
<dbReference type="AlphaFoldDB" id="A0A3P6TQU6"/>
<evidence type="ECO:0000256" key="1">
    <source>
        <dbReference type="ARBA" id="ARBA00000707"/>
    </source>
</evidence>
<dbReference type="Proteomes" id="UP000271889">
    <property type="component" value="Unassembled WGS sequence"/>
</dbReference>
<evidence type="ECO:0000259" key="12">
    <source>
        <dbReference type="Pfam" id="PF02338"/>
    </source>
</evidence>
<name>A0A3P6TQU6_CYLGO</name>
<dbReference type="GO" id="GO:0005634">
    <property type="term" value="C:nucleus"/>
    <property type="evidence" value="ECO:0007669"/>
    <property type="project" value="TreeGrafter"/>
</dbReference>
<evidence type="ECO:0000256" key="4">
    <source>
        <dbReference type="ARBA" id="ARBA00022670"/>
    </source>
</evidence>
<feature type="region of interest" description="Disordered" evidence="11">
    <location>
        <begin position="175"/>
        <end position="196"/>
    </location>
</feature>
<keyword evidence="6" id="KW-0863">Zinc-finger</keyword>
<reference evidence="13 14" key="1">
    <citation type="submission" date="2018-11" db="EMBL/GenBank/DDBJ databases">
        <authorList>
            <consortium name="Pathogen Informatics"/>
        </authorList>
    </citation>
    <scope>NUCLEOTIDE SEQUENCE [LARGE SCALE GENOMIC DNA]</scope>
</reference>
<organism evidence="13 14">
    <name type="scientific">Cylicostephanus goldi</name>
    <name type="common">Nematode worm</name>
    <dbReference type="NCBI Taxonomy" id="71465"/>
    <lineage>
        <taxon>Eukaryota</taxon>
        <taxon>Metazoa</taxon>
        <taxon>Ecdysozoa</taxon>
        <taxon>Nematoda</taxon>
        <taxon>Chromadorea</taxon>
        <taxon>Rhabditida</taxon>
        <taxon>Rhabditina</taxon>
        <taxon>Rhabditomorpha</taxon>
        <taxon>Strongyloidea</taxon>
        <taxon>Strongylidae</taxon>
        <taxon>Cylicostephanus</taxon>
    </lineage>
</organism>
<keyword evidence="8" id="KW-0378">Hydrolase</keyword>
<evidence type="ECO:0000256" key="10">
    <source>
        <dbReference type="ARBA" id="ARBA00022833"/>
    </source>
</evidence>
<dbReference type="EMBL" id="UYRV01021049">
    <property type="protein sequence ID" value="VDK68694.1"/>
    <property type="molecule type" value="Genomic_DNA"/>
</dbReference>
<dbReference type="OrthoDB" id="10064699at2759"/>
<evidence type="ECO:0000256" key="6">
    <source>
        <dbReference type="ARBA" id="ARBA00022771"/>
    </source>
</evidence>
<dbReference type="PANTHER" id="PTHR13367:SF27">
    <property type="entry name" value="OTU DOMAIN-CONTAINING PROTEIN"/>
    <property type="match status" value="1"/>
</dbReference>
<evidence type="ECO:0000256" key="9">
    <source>
        <dbReference type="ARBA" id="ARBA00022807"/>
    </source>
</evidence>
<dbReference type="GO" id="GO:0071947">
    <property type="term" value="P:protein deubiquitination involved in ubiquitin-dependent protein catabolic process"/>
    <property type="evidence" value="ECO:0007669"/>
    <property type="project" value="TreeGrafter"/>
</dbReference>
<accession>A0A3P6TQU6</accession>